<dbReference type="Proteomes" id="UP000008711">
    <property type="component" value="Unassembled WGS sequence"/>
</dbReference>
<feature type="chain" id="PRO_5002791828" description="trypsin" evidence="11">
    <location>
        <begin position="18"/>
        <end position="254"/>
    </location>
</feature>
<dbReference type="GO" id="GO:0004252">
    <property type="term" value="F:serine-type endopeptidase activity"/>
    <property type="evidence" value="ECO:0007669"/>
    <property type="project" value="UniProtKB-EC"/>
</dbReference>
<keyword evidence="4 11" id="KW-0732">Signal</keyword>
<dbReference type="GO" id="GO:0005576">
    <property type="term" value="C:extracellular region"/>
    <property type="evidence" value="ECO:0007669"/>
    <property type="project" value="UniProtKB-SubCell"/>
</dbReference>
<evidence type="ECO:0000256" key="2">
    <source>
        <dbReference type="ARBA" id="ARBA00007664"/>
    </source>
</evidence>
<dbReference type="SMART" id="SM00020">
    <property type="entry name" value="Tryp_SPc"/>
    <property type="match status" value="1"/>
</dbReference>
<evidence type="ECO:0000256" key="9">
    <source>
        <dbReference type="ARBA" id="ARBA00036320"/>
    </source>
</evidence>
<dbReference type="eggNOG" id="KOG3627">
    <property type="taxonomic scope" value="Eukaryota"/>
</dbReference>
<feature type="domain" description="Peptidase S1" evidence="12">
    <location>
        <begin position="27"/>
        <end position="251"/>
    </location>
</feature>
<dbReference type="PROSITE" id="PS50240">
    <property type="entry name" value="TRYPSIN_DOM"/>
    <property type="match status" value="1"/>
</dbReference>
<evidence type="ECO:0000256" key="11">
    <source>
        <dbReference type="SAM" id="SignalP"/>
    </source>
</evidence>
<dbReference type="Pfam" id="PF00089">
    <property type="entry name" value="Trypsin"/>
    <property type="match status" value="1"/>
</dbReference>
<dbReference type="PANTHER" id="PTHR24276">
    <property type="entry name" value="POLYSERASE-RELATED"/>
    <property type="match status" value="1"/>
</dbReference>
<dbReference type="FunFam" id="2.40.10.10:FF:000073">
    <property type="entry name" value="Trypsin alpha"/>
    <property type="match status" value="1"/>
</dbReference>
<dbReference type="PANTHER" id="PTHR24276:SF91">
    <property type="entry name" value="AT26814P-RELATED"/>
    <property type="match status" value="1"/>
</dbReference>
<keyword evidence="6" id="KW-0720">Serine protease</keyword>
<dbReference type="PhylomeDB" id="B3N9I6"/>
<keyword evidence="8" id="KW-1015">Disulfide bond</keyword>
<dbReference type="GO" id="GO:0006508">
    <property type="term" value="P:proteolysis"/>
    <property type="evidence" value="ECO:0007669"/>
    <property type="project" value="UniProtKB-KW"/>
</dbReference>
<proteinExistence type="inferred from homology"/>
<dbReference type="PROSITE" id="PS00134">
    <property type="entry name" value="TRYPSIN_HIS"/>
    <property type="match status" value="1"/>
</dbReference>
<gene>
    <name evidence="13" type="primary">Dere\GG24537</name>
    <name evidence="13" type="synonym">dere_GLEANR_9255</name>
    <name evidence="13" type="synonym">GG24537</name>
    <name evidence="13" type="ORF">Dere_GG24537</name>
</gene>
<dbReference type="HOGENOM" id="CLU_006842_7_1_1"/>
<evidence type="ECO:0000256" key="3">
    <source>
        <dbReference type="ARBA" id="ARBA00022670"/>
    </source>
</evidence>
<sequence length="254" mass="27790">MFVKCFLLLLALNFLSAGRVNRPEERIINGSHIEIEDNPWIVSIQLSGQHICGGSIYSEDTIITAAHCFFDDKQIRKDVRLLKIRAGSISKLSGGTVLKVAAVITHENYFHQDLPIFDIKNDIAVVRLSKRLKFTSKVHPIPLANSNPYPGTEALIAGWGYTYTSDNKILSPITLRGASVEILSSKNCGVSHGQSTICAGYYEKTFCVGDSGGPLVINKELVGVVSGGNCISIGFVSSVPYFREWILNAIKSFP</sequence>
<evidence type="ECO:0000256" key="1">
    <source>
        <dbReference type="ARBA" id="ARBA00004239"/>
    </source>
</evidence>
<dbReference type="InterPro" id="IPR009003">
    <property type="entry name" value="Peptidase_S1_PA"/>
</dbReference>
<protein>
    <recommendedName>
        <fullName evidence="10">trypsin</fullName>
        <ecNumber evidence="10">3.4.21.4</ecNumber>
    </recommendedName>
</protein>
<organism evidence="13 14">
    <name type="scientific">Drosophila erecta</name>
    <name type="common">Fruit fly</name>
    <dbReference type="NCBI Taxonomy" id="7220"/>
    <lineage>
        <taxon>Eukaryota</taxon>
        <taxon>Metazoa</taxon>
        <taxon>Ecdysozoa</taxon>
        <taxon>Arthropoda</taxon>
        <taxon>Hexapoda</taxon>
        <taxon>Insecta</taxon>
        <taxon>Pterygota</taxon>
        <taxon>Neoptera</taxon>
        <taxon>Endopterygota</taxon>
        <taxon>Diptera</taxon>
        <taxon>Brachycera</taxon>
        <taxon>Muscomorpha</taxon>
        <taxon>Ephydroidea</taxon>
        <taxon>Drosophilidae</taxon>
        <taxon>Drosophila</taxon>
        <taxon>Sophophora</taxon>
    </lineage>
</organism>
<dbReference type="CDD" id="cd00190">
    <property type="entry name" value="Tryp_SPc"/>
    <property type="match status" value="1"/>
</dbReference>
<dbReference type="EMBL" id="CH954177">
    <property type="protein sequence ID" value="EDV57443.1"/>
    <property type="molecule type" value="Genomic_DNA"/>
</dbReference>
<feature type="signal peptide" evidence="11">
    <location>
        <begin position="1"/>
        <end position="17"/>
    </location>
</feature>
<comment type="subcellular location">
    <subcellularLocation>
        <location evidence="1">Secreted</location>
        <location evidence="1">Extracellular space</location>
    </subcellularLocation>
</comment>
<dbReference type="InterPro" id="IPR001314">
    <property type="entry name" value="Peptidase_S1A"/>
</dbReference>
<evidence type="ECO:0000313" key="14">
    <source>
        <dbReference type="Proteomes" id="UP000008711"/>
    </source>
</evidence>
<dbReference type="PRINTS" id="PR00722">
    <property type="entry name" value="CHYMOTRYPSIN"/>
</dbReference>
<keyword evidence="5 13" id="KW-0378">Hydrolase</keyword>
<dbReference type="InterPro" id="IPR050430">
    <property type="entry name" value="Peptidase_S1"/>
</dbReference>
<comment type="similarity">
    <text evidence="2">Belongs to the peptidase S1 family.</text>
</comment>
<dbReference type="EC" id="3.4.21.4" evidence="10"/>
<name>B3N9I6_DROER</name>
<dbReference type="InterPro" id="IPR001254">
    <property type="entry name" value="Trypsin_dom"/>
</dbReference>
<dbReference type="KEGG" id="der:6543245"/>
<dbReference type="OrthoDB" id="10059102at2759"/>
<keyword evidence="14" id="KW-1185">Reference proteome</keyword>
<reference evidence="13 14" key="1">
    <citation type="journal article" date="2007" name="Nature">
        <title>Evolution of genes and genomes on the Drosophila phylogeny.</title>
        <authorList>
            <consortium name="Drosophila 12 Genomes Consortium"/>
            <person name="Clark A.G."/>
            <person name="Eisen M.B."/>
            <person name="Smith D.R."/>
            <person name="Bergman C.M."/>
            <person name="Oliver B."/>
            <person name="Markow T.A."/>
            <person name="Kaufman T.C."/>
            <person name="Kellis M."/>
            <person name="Gelbart W."/>
            <person name="Iyer V.N."/>
            <person name="Pollard D.A."/>
            <person name="Sackton T.B."/>
            <person name="Larracuente A.M."/>
            <person name="Singh N.D."/>
            <person name="Abad J.P."/>
            <person name="Abt D.N."/>
            <person name="Adryan B."/>
            <person name="Aguade M."/>
            <person name="Akashi H."/>
            <person name="Anderson W.W."/>
            <person name="Aquadro C.F."/>
            <person name="Ardell D.H."/>
            <person name="Arguello R."/>
            <person name="Artieri C.G."/>
            <person name="Barbash D.A."/>
            <person name="Barker D."/>
            <person name="Barsanti P."/>
            <person name="Batterham P."/>
            <person name="Batzoglou S."/>
            <person name="Begun D."/>
            <person name="Bhutkar A."/>
            <person name="Blanco E."/>
            <person name="Bosak S.A."/>
            <person name="Bradley R.K."/>
            <person name="Brand A.D."/>
            <person name="Brent M.R."/>
            <person name="Brooks A.N."/>
            <person name="Brown R.H."/>
            <person name="Butlin R.K."/>
            <person name="Caggese C."/>
            <person name="Calvi B.R."/>
            <person name="Bernardo de Carvalho A."/>
            <person name="Caspi A."/>
            <person name="Castrezana S."/>
            <person name="Celniker S.E."/>
            <person name="Chang J.L."/>
            <person name="Chapple C."/>
            <person name="Chatterji S."/>
            <person name="Chinwalla A."/>
            <person name="Civetta A."/>
            <person name="Clifton S.W."/>
            <person name="Comeron J.M."/>
            <person name="Costello J.C."/>
            <person name="Coyne J.A."/>
            <person name="Daub J."/>
            <person name="David R.G."/>
            <person name="Delcher A.L."/>
            <person name="Delehaunty K."/>
            <person name="Do C.B."/>
            <person name="Ebling H."/>
            <person name="Edwards K."/>
            <person name="Eickbush T."/>
            <person name="Evans J.D."/>
            <person name="Filipski A."/>
            <person name="Findeiss S."/>
            <person name="Freyhult E."/>
            <person name="Fulton L."/>
            <person name="Fulton R."/>
            <person name="Garcia A.C."/>
            <person name="Gardiner A."/>
            <person name="Garfield D.A."/>
            <person name="Garvin B.E."/>
            <person name="Gibson G."/>
            <person name="Gilbert D."/>
            <person name="Gnerre S."/>
            <person name="Godfrey J."/>
            <person name="Good R."/>
            <person name="Gotea V."/>
            <person name="Gravely B."/>
            <person name="Greenberg A.J."/>
            <person name="Griffiths-Jones S."/>
            <person name="Gross S."/>
            <person name="Guigo R."/>
            <person name="Gustafson E.A."/>
            <person name="Haerty W."/>
            <person name="Hahn M.W."/>
            <person name="Halligan D.L."/>
            <person name="Halpern A.L."/>
            <person name="Halter G.M."/>
            <person name="Han M.V."/>
            <person name="Heger A."/>
            <person name="Hillier L."/>
            <person name="Hinrichs A.S."/>
            <person name="Holmes I."/>
            <person name="Hoskins R.A."/>
            <person name="Hubisz M.J."/>
            <person name="Hultmark D."/>
            <person name="Huntley M.A."/>
            <person name="Jaffe D.B."/>
            <person name="Jagadeeshan S."/>
            <person name="Jeck W.R."/>
            <person name="Johnson J."/>
            <person name="Jones C.D."/>
            <person name="Jordan W.C."/>
            <person name="Karpen G.H."/>
            <person name="Kataoka E."/>
            <person name="Keightley P.D."/>
            <person name="Kheradpour P."/>
            <person name="Kirkness E.F."/>
            <person name="Koerich L.B."/>
            <person name="Kristiansen K."/>
            <person name="Kudrna D."/>
            <person name="Kulathinal R.J."/>
            <person name="Kumar S."/>
            <person name="Kwok R."/>
            <person name="Lander E."/>
            <person name="Langley C.H."/>
            <person name="Lapoint R."/>
            <person name="Lazzaro B.P."/>
            <person name="Lee S.J."/>
            <person name="Levesque L."/>
            <person name="Li R."/>
            <person name="Lin C.F."/>
            <person name="Lin M.F."/>
            <person name="Lindblad-Toh K."/>
            <person name="Llopart A."/>
            <person name="Long M."/>
            <person name="Low L."/>
            <person name="Lozovsky E."/>
            <person name="Lu J."/>
            <person name="Luo M."/>
            <person name="Machado C.A."/>
            <person name="Makalowski W."/>
            <person name="Marzo M."/>
            <person name="Matsuda M."/>
            <person name="Matzkin L."/>
            <person name="McAllister B."/>
            <person name="McBride C.S."/>
            <person name="McKernan B."/>
            <person name="McKernan K."/>
            <person name="Mendez-Lago M."/>
            <person name="Minx P."/>
            <person name="Mollenhauer M.U."/>
            <person name="Montooth K."/>
            <person name="Mount S.M."/>
            <person name="Mu X."/>
            <person name="Myers E."/>
            <person name="Negre B."/>
            <person name="Newfeld S."/>
            <person name="Nielsen R."/>
            <person name="Noor M.A."/>
            <person name="O'Grady P."/>
            <person name="Pachter L."/>
            <person name="Papaceit M."/>
            <person name="Parisi M.J."/>
            <person name="Parisi M."/>
            <person name="Parts L."/>
            <person name="Pedersen J.S."/>
            <person name="Pesole G."/>
            <person name="Phillippy A.M."/>
            <person name="Ponting C.P."/>
            <person name="Pop M."/>
            <person name="Porcelli D."/>
            <person name="Powell J.R."/>
            <person name="Prohaska S."/>
            <person name="Pruitt K."/>
            <person name="Puig M."/>
            <person name="Quesneville H."/>
            <person name="Ram K.R."/>
            <person name="Rand D."/>
            <person name="Rasmussen M.D."/>
            <person name="Reed L.K."/>
            <person name="Reenan R."/>
            <person name="Reily A."/>
            <person name="Remington K.A."/>
            <person name="Rieger T.T."/>
            <person name="Ritchie M.G."/>
            <person name="Robin C."/>
            <person name="Rogers Y.H."/>
            <person name="Rohde C."/>
            <person name="Rozas J."/>
            <person name="Rubenfield M.J."/>
            <person name="Ruiz A."/>
            <person name="Russo S."/>
            <person name="Salzberg S.L."/>
            <person name="Sanchez-Gracia A."/>
            <person name="Saranga D.J."/>
            <person name="Sato H."/>
            <person name="Schaeffer S.W."/>
            <person name="Schatz M.C."/>
            <person name="Schlenke T."/>
            <person name="Schwartz R."/>
            <person name="Segarra C."/>
            <person name="Singh R.S."/>
            <person name="Sirot L."/>
            <person name="Sirota M."/>
            <person name="Sisneros N.B."/>
            <person name="Smith C.D."/>
            <person name="Smith T.F."/>
            <person name="Spieth J."/>
            <person name="Stage D.E."/>
            <person name="Stark A."/>
            <person name="Stephan W."/>
            <person name="Strausberg R.L."/>
            <person name="Strempel S."/>
            <person name="Sturgill D."/>
            <person name="Sutton G."/>
            <person name="Sutton G.G."/>
            <person name="Tao W."/>
            <person name="Teichmann S."/>
            <person name="Tobari Y.N."/>
            <person name="Tomimura Y."/>
            <person name="Tsolas J.M."/>
            <person name="Valente V.L."/>
            <person name="Venter E."/>
            <person name="Venter J.C."/>
            <person name="Vicario S."/>
            <person name="Vieira F.G."/>
            <person name="Vilella A.J."/>
            <person name="Villasante A."/>
            <person name="Walenz B."/>
            <person name="Wang J."/>
            <person name="Wasserman M."/>
            <person name="Watts T."/>
            <person name="Wilson D."/>
            <person name="Wilson R.K."/>
            <person name="Wing R.A."/>
            <person name="Wolfner M.F."/>
            <person name="Wong A."/>
            <person name="Wong G.K."/>
            <person name="Wu C.I."/>
            <person name="Wu G."/>
            <person name="Yamamoto D."/>
            <person name="Yang H.P."/>
            <person name="Yang S.P."/>
            <person name="Yorke J.A."/>
            <person name="Yoshida K."/>
            <person name="Zdobnov E."/>
            <person name="Zhang P."/>
            <person name="Zhang Y."/>
            <person name="Zimin A.V."/>
            <person name="Baldwin J."/>
            <person name="Abdouelleil A."/>
            <person name="Abdulkadir J."/>
            <person name="Abebe A."/>
            <person name="Abera B."/>
            <person name="Abreu J."/>
            <person name="Acer S.C."/>
            <person name="Aftuck L."/>
            <person name="Alexander A."/>
            <person name="An P."/>
            <person name="Anderson E."/>
            <person name="Anderson S."/>
            <person name="Arachi H."/>
            <person name="Azer M."/>
            <person name="Bachantsang P."/>
            <person name="Barry A."/>
            <person name="Bayul T."/>
            <person name="Berlin A."/>
            <person name="Bessette D."/>
            <person name="Bloom T."/>
            <person name="Blye J."/>
            <person name="Boguslavskiy L."/>
            <person name="Bonnet C."/>
            <person name="Boukhgalter B."/>
            <person name="Bourzgui I."/>
            <person name="Brown A."/>
            <person name="Cahill P."/>
            <person name="Channer S."/>
            <person name="Cheshatsang Y."/>
            <person name="Chuda L."/>
            <person name="Citroen M."/>
            <person name="Collymore A."/>
            <person name="Cooke P."/>
            <person name="Costello M."/>
            <person name="D'Aco K."/>
            <person name="Daza R."/>
            <person name="De Haan G."/>
            <person name="DeGray S."/>
            <person name="DeMaso C."/>
            <person name="Dhargay N."/>
            <person name="Dooley K."/>
            <person name="Dooley E."/>
            <person name="Doricent M."/>
            <person name="Dorje P."/>
            <person name="Dorjee K."/>
            <person name="Dupes A."/>
            <person name="Elong R."/>
            <person name="Falk J."/>
            <person name="Farina A."/>
            <person name="Faro S."/>
            <person name="Ferguson D."/>
            <person name="Fisher S."/>
            <person name="Foley C.D."/>
            <person name="Franke A."/>
            <person name="Friedrich D."/>
            <person name="Gadbois L."/>
            <person name="Gearin G."/>
            <person name="Gearin C.R."/>
            <person name="Giannoukos G."/>
            <person name="Goode T."/>
            <person name="Graham J."/>
            <person name="Grandbois E."/>
            <person name="Grewal S."/>
            <person name="Gyaltsen K."/>
            <person name="Hafez N."/>
            <person name="Hagos B."/>
            <person name="Hall J."/>
            <person name="Henson C."/>
            <person name="Hollinger A."/>
            <person name="Honan T."/>
            <person name="Huard M.D."/>
            <person name="Hughes L."/>
            <person name="Hurhula B."/>
            <person name="Husby M.E."/>
            <person name="Kamat A."/>
            <person name="Kanga B."/>
            <person name="Kashin S."/>
            <person name="Khazanovich D."/>
            <person name="Kisner P."/>
            <person name="Lance K."/>
            <person name="Lara M."/>
            <person name="Lee W."/>
            <person name="Lennon N."/>
            <person name="Letendre F."/>
            <person name="LeVine R."/>
            <person name="Lipovsky A."/>
            <person name="Liu X."/>
            <person name="Liu J."/>
            <person name="Liu S."/>
            <person name="Lokyitsang T."/>
            <person name="Lokyitsang Y."/>
            <person name="Lubonja R."/>
            <person name="Lui A."/>
            <person name="MacDonald P."/>
            <person name="Magnisalis V."/>
            <person name="Maru K."/>
            <person name="Matthews C."/>
            <person name="McCusker W."/>
            <person name="McDonough S."/>
            <person name="Mehta T."/>
            <person name="Meldrim J."/>
            <person name="Meneus L."/>
            <person name="Mihai O."/>
            <person name="Mihalev A."/>
            <person name="Mihova T."/>
            <person name="Mittelman R."/>
            <person name="Mlenga V."/>
            <person name="Montmayeur A."/>
            <person name="Mulrain L."/>
            <person name="Navidi A."/>
            <person name="Naylor J."/>
            <person name="Negash T."/>
            <person name="Nguyen T."/>
            <person name="Nguyen N."/>
            <person name="Nicol R."/>
            <person name="Norbu C."/>
            <person name="Norbu N."/>
            <person name="Novod N."/>
            <person name="O'Neill B."/>
            <person name="Osman S."/>
            <person name="Markiewicz E."/>
            <person name="Oyono O.L."/>
            <person name="Patti C."/>
            <person name="Phunkhang P."/>
            <person name="Pierre F."/>
            <person name="Priest M."/>
            <person name="Raghuraman S."/>
            <person name="Rege F."/>
            <person name="Reyes R."/>
            <person name="Rise C."/>
            <person name="Rogov P."/>
            <person name="Ross K."/>
            <person name="Ryan E."/>
            <person name="Settipalli S."/>
            <person name="Shea T."/>
            <person name="Sherpa N."/>
            <person name="Shi L."/>
            <person name="Shih D."/>
            <person name="Sparrow T."/>
            <person name="Spaulding J."/>
            <person name="Stalker J."/>
            <person name="Stange-Thomann N."/>
            <person name="Stavropoulos S."/>
            <person name="Stone C."/>
            <person name="Strader C."/>
            <person name="Tesfaye S."/>
            <person name="Thomson T."/>
            <person name="Thoulutsang Y."/>
            <person name="Thoulutsang D."/>
            <person name="Topham K."/>
            <person name="Topping I."/>
            <person name="Tsamla T."/>
            <person name="Vassiliev H."/>
            <person name="Vo A."/>
            <person name="Wangchuk T."/>
            <person name="Wangdi T."/>
            <person name="Weiand M."/>
            <person name="Wilkinson J."/>
            <person name="Wilson A."/>
            <person name="Yadav S."/>
            <person name="Young G."/>
            <person name="Yu Q."/>
            <person name="Zembek L."/>
            <person name="Zhong D."/>
            <person name="Zimmer A."/>
            <person name="Zwirko Z."/>
            <person name="Jaffe D.B."/>
            <person name="Alvarez P."/>
            <person name="Brockman W."/>
            <person name="Butler J."/>
            <person name="Chin C."/>
            <person name="Gnerre S."/>
            <person name="Grabherr M."/>
            <person name="Kleber M."/>
            <person name="Mauceli E."/>
            <person name="MacCallum I."/>
        </authorList>
    </citation>
    <scope>NUCLEOTIDE SEQUENCE [LARGE SCALE GENOMIC DNA]</scope>
    <source>
        <strain evidence="13 14">TSC#14021-0224.01</strain>
    </source>
</reference>
<evidence type="ECO:0000256" key="5">
    <source>
        <dbReference type="ARBA" id="ARBA00022801"/>
    </source>
</evidence>
<evidence type="ECO:0000256" key="6">
    <source>
        <dbReference type="ARBA" id="ARBA00022825"/>
    </source>
</evidence>
<evidence type="ECO:0000256" key="10">
    <source>
        <dbReference type="ARBA" id="ARBA00038868"/>
    </source>
</evidence>
<keyword evidence="3" id="KW-0645">Protease</keyword>
<evidence type="ECO:0000256" key="4">
    <source>
        <dbReference type="ARBA" id="ARBA00022729"/>
    </source>
</evidence>
<dbReference type="AlphaFoldDB" id="B3N9I6"/>
<dbReference type="MEROPS" id="S01.B60"/>
<dbReference type="Gene3D" id="2.40.10.10">
    <property type="entry name" value="Trypsin-like serine proteases"/>
    <property type="match status" value="1"/>
</dbReference>
<evidence type="ECO:0000256" key="8">
    <source>
        <dbReference type="ARBA" id="ARBA00023157"/>
    </source>
</evidence>
<comment type="catalytic activity">
    <reaction evidence="9">
        <text>Preferential cleavage: Arg-|-Xaa, Lys-|-Xaa.</text>
        <dbReference type="EC" id="3.4.21.4"/>
    </reaction>
</comment>
<reference evidence="13 14" key="2">
    <citation type="journal article" date="2008" name="Bioinformatics">
        <title>Assembly reconciliation.</title>
        <authorList>
            <person name="Zimin A.V."/>
            <person name="Smith D.R."/>
            <person name="Sutton G."/>
            <person name="Yorke J.A."/>
        </authorList>
    </citation>
    <scope>NUCLEOTIDE SEQUENCE [LARGE SCALE GENOMIC DNA]</scope>
    <source>
        <strain evidence="13 14">TSC#14021-0224.01</strain>
    </source>
</reference>
<evidence type="ECO:0000256" key="7">
    <source>
        <dbReference type="ARBA" id="ARBA00023145"/>
    </source>
</evidence>
<keyword evidence="7" id="KW-0865">Zymogen</keyword>
<accession>B3N9I6</accession>
<dbReference type="InterPro" id="IPR043504">
    <property type="entry name" value="Peptidase_S1_PA_chymotrypsin"/>
</dbReference>
<dbReference type="OMA" id="WILNTTN"/>
<dbReference type="SUPFAM" id="SSF50494">
    <property type="entry name" value="Trypsin-like serine proteases"/>
    <property type="match status" value="1"/>
</dbReference>
<evidence type="ECO:0000313" key="13">
    <source>
        <dbReference type="EMBL" id="EDV57443.1"/>
    </source>
</evidence>
<evidence type="ECO:0000259" key="12">
    <source>
        <dbReference type="PROSITE" id="PS50240"/>
    </source>
</evidence>
<dbReference type="InterPro" id="IPR018114">
    <property type="entry name" value="TRYPSIN_HIS"/>
</dbReference>